<evidence type="ECO:0000256" key="9">
    <source>
        <dbReference type="RuleBase" id="RU000461"/>
    </source>
</evidence>
<evidence type="ECO:0008006" key="13">
    <source>
        <dbReference type="Google" id="ProtNLM"/>
    </source>
</evidence>
<evidence type="ECO:0000313" key="11">
    <source>
        <dbReference type="EMBL" id="KAG9449206.1"/>
    </source>
</evidence>
<dbReference type="PRINTS" id="PR00463">
    <property type="entry name" value="EP450I"/>
</dbReference>
<dbReference type="InterPro" id="IPR036396">
    <property type="entry name" value="Cyt_P450_sf"/>
</dbReference>
<keyword evidence="12" id="KW-1185">Reference proteome</keyword>
<organism evidence="11 12">
    <name type="scientific">Aristolochia fimbriata</name>
    <name type="common">White veined hardy Dutchman's pipe vine</name>
    <dbReference type="NCBI Taxonomy" id="158543"/>
    <lineage>
        <taxon>Eukaryota</taxon>
        <taxon>Viridiplantae</taxon>
        <taxon>Streptophyta</taxon>
        <taxon>Embryophyta</taxon>
        <taxon>Tracheophyta</taxon>
        <taxon>Spermatophyta</taxon>
        <taxon>Magnoliopsida</taxon>
        <taxon>Magnoliidae</taxon>
        <taxon>Piperales</taxon>
        <taxon>Aristolochiaceae</taxon>
        <taxon>Aristolochia</taxon>
    </lineage>
</organism>
<reference evidence="11 12" key="1">
    <citation type="submission" date="2021-07" db="EMBL/GenBank/DDBJ databases">
        <title>The Aristolochia fimbriata genome: insights into angiosperm evolution, floral development and chemical biosynthesis.</title>
        <authorList>
            <person name="Jiao Y."/>
        </authorList>
    </citation>
    <scope>NUCLEOTIDE SEQUENCE [LARGE SCALE GENOMIC DNA]</scope>
    <source>
        <strain evidence="11">IBCAS-2021</strain>
        <tissue evidence="11">Leaf</tissue>
    </source>
</reference>
<dbReference type="GO" id="GO:0005506">
    <property type="term" value="F:iron ion binding"/>
    <property type="evidence" value="ECO:0007669"/>
    <property type="project" value="InterPro"/>
</dbReference>
<proteinExistence type="inferred from homology"/>
<evidence type="ECO:0000313" key="12">
    <source>
        <dbReference type="Proteomes" id="UP000825729"/>
    </source>
</evidence>
<dbReference type="AlphaFoldDB" id="A0AAV7ENA2"/>
<accession>A0AAV7ENA2</accession>
<dbReference type="InterPro" id="IPR002401">
    <property type="entry name" value="Cyt_P450_E_grp-I"/>
</dbReference>
<dbReference type="SUPFAM" id="SSF48264">
    <property type="entry name" value="Cytochrome P450"/>
    <property type="match status" value="1"/>
</dbReference>
<comment type="cofactor">
    <cofactor evidence="1 8">
        <name>heme</name>
        <dbReference type="ChEBI" id="CHEBI:30413"/>
    </cofactor>
</comment>
<keyword evidence="4 8" id="KW-0479">Metal-binding</keyword>
<feature type="binding site" description="axial binding residue" evidence="8">
    <location>
        <position position="445"/>
    </location>
    <ligand>
        <name>heme</name>
        <dbReference type="ChEBI" id="CHEBI:30413"/>
    </ligand>
    <ligandPart>
        <name>Fe</name>
        <dbReference type="ChEBI" id="CHEBI:18248"/>
    </ligandPart>
</feature>
<protein>
    <recommendedName>
        <fullName evidence="13">Cytochrome P450</fullName>
    </recommendedName>
</protein>
<evidence type="ECO:0000256" key="5">
    <source>
        <dbReference type="ARBA" id="ARBA00023002"/>
    </source>
</evidence>
<feature type="transmembrane region" description="Helical" evidence="10">
    <location>
        <begin position="12"/>
        <end position="30"/>
    </location>
</feature>
<comment type="similarity">
    <text evidence="2 9">Belongs to the cytochrome P450 family.</text>
</comment>
<dbReference type="PRINTS" id="PR00385">
    <property type="entry name" value="P450"/>
</dbReference>
<evidence type="ECO:0000256" key="2">
    <source>
        <dbReference type="ARBA" id="ARBA00010617"/>
    </source>
</evidence>
<evidence type="ECO:0000256" key="7">
    <source>
        <dbReference type="ARBA" id="ARBA00023033"/>
    </source>
</evidence>
<evidence type="ECO:0000256" key="10">
    <source>
        <dbReference type="SAM" id="Phobius"/>
    </source>
</evidence>
<evidence type="ECO:0000256" key="8">
    <source>
        <dbReference type="PIRSR" id="PIRSR602401-1"/>
    </source>
</evidence>
<sequence length="503" mass="56750">MGELNLESSTPLLLLFLLLLPLLSFLYLSLWSKRRHALPPGPRPWPLVGNLFHLSRKAPHVDFEKWAHTYGPLFSFRLGSELLVVASSPNMAAQVLKTHDRLLSARFVPHAVRVKDYIEHSLGWAVSTDENWKSLRKFCKTELFSPKTLGLQTGLREEKVSQLVLSVLGRQGEEVEIGELVFETALNVLGGTIFSRDIFTSAQTHQVSEVKNLVSRAVEMAVVPNLSDIFPMLAALDIQGLNREATKYNHRMYRIWEALIEEKKREMSSGSPNSDFLSILLAARFGDLQLKAFLTDMFIAGTDTTTRTTEWTLAEIIRNPQVMARVRDELRSVVGERINGGIINAVKETHLVHLHYLHACIKESLRLHPPVPLLIPHRALEDCKVMNYVIPKDSRAMVNVWAIGRDPETWNDPLKFTPERFLDSGLDYSGKDFKFTPFGGGRRICPGSPLASLLVPLVLASLIHSFDWSLPHGENPEELDMAEKFGLTLAKEKPLRLVPKRLP</sequence>
<dbReference type="InterPro" id="IPR001128">
    <property type="entry name" value="Cyt_P450"/>
</dbReference>
<dbReference type="InterPro" id="IPR017972">
    <property type="entry name" value="Cyt_P450_CS"/>
</dbReference>
<keyword evidence="5 9" id="KW-0560">Oxidoreductase</keyword>
<keyword evidence="10" id="KW-0812">Transmembrane</keyword>
<gene>
    <name evidence="11" type="ORF">H6P81_009171</name>
</gene>
<keyword evidence="3 8" id="KW-0349">Heme</keyword>
<dbReference type="Gene3D" id="1.10.630.10">
    <property type="entry name" value="Cytochrome P450"/>
    <property type="match status" value="1"/>
</dbReference>
<dbReference type="FunFam" id="1.10.630.10:FF:000126">
    <property type="entry name" value="Predicted protein"/>
    <property type="match status" value="1"/>
</dbReference>
<name>A0AAV7ENA2_ARIFI</name>
<dbReference type="PANTHER" id="PTHR47950:SF49">
    <property type="entry name" value="CYTOCHROME P450"/>
    <property type="match status" value="1"/>
</dbReference>
<dbReference type="Proteomes" id="UP000825729">
    <property type="component" value="Unassembled WGS sequence"/>
</dbReference>
<dbReference type="EMBL" id="JAINDJ010000004">
    <property type="protein sequence ID" value="KAG9449206.1"/>
    <property type="molecule type" value="Genomic_DNA"/>
</dbReference>
<evidence type="ECO:0000256" key="1">
    <source>
        <dbReference type="ARBA" id="ARBA00001971"/>
    </source>
</evidence>
<evidence type="ECO:0000256" key="6">
    <source>
        <dbReference type="ARBA" id="ARBA00023004"/>
    </source>
</evidence>
<comment type="caution">
    <text evidence="11">The sequence shown here is derived from an EMBL/GenBank/DDBJ whole genome shotgun (WGS) entry which is preliminary data.</text>
</comment>
<keyword evidence="10" id="KW-1133">Transmembrane helix</keyword>
<dbReference type="Pfam" id="PF00067">
    <property type="entry name" value="p450"/>
    <property type="match status" value="1"/>
</dbReference>
<keyword evidence="7 9" id="KW-0503">Monooxygenase</keyword>
<dbReference type="PROSITE" id="PS00086">
    <property type="entry name" value="CYTOCHROME_P450"/>
    <property type="match status" value="1"/>
</dbReference>
<dbReference type="PANTHER" id="PTHR47950">
    <property type="entry name" value="CYTOCHROME P450, FAMILY 76, SUBFAMILY C, POLYPEPTIDE 5-RELATED"/>
    <property type="match status" value="1"/>
</dbReference>
<evidence type="ECO:0000256" key="4">
    <source>
        <dbReference type="ARBA" id="ARBA00022723"/>
    </source>
</evidence>
<dbReference type="GO" id="GO:0016705">
    <property type="term" value="F:oxidoreductase activity, acting on paired donors, with incorporation or reduction of molecular oxygen"/>
    <property type="evidence" value="ECO:0007669"/>
    <property type="project" value="InterPro"/>
</dbReference>
<evidence type="ECO:0000256" key="3">
    <source>
        <dbReference type="ARBA" id="ARBA00022617"/>
    </source>
</evidence>
<keyword evidence="6 8" id="KW-0408">Iron</keyword>
<dbReference type="GO" id="GO:0004497">
    <property type="term" value="F:monooxygenase activity"/>
    <property type="evidence" value="ECO:0007669"/>
    <property type="project" value="UniProtKB-KW"/>
</dbReference>
<dbReference type="GO" id="GO:0020037">
    <property type="term" value="F:heme binding"/>
    <property type="evidence" value="ECO:0007669"/>
    <property type="project" value="InterPro"/>
</dbReference>
<keyword evidence="10" id="KW-0472">Membrane</keyword>
<dbReference type="CDD" id="cd11073">
    <property type="entry name" value="CYP76-like"/>
    <property type="match status" value="1"/>
</dbReference>